<name>A0A1D2VQV8_9ASCO</name>
<evidence type="ECO:0000313" key="2">
    <source>
        <dbReference type="Proteomes" id="UP000095038"/>
    </source>
</evidence>
<dbReference type="Proteomes" id="UP000095038">
    <property type="component" value="Unassembled WGS sequence"/>
</dbReference>
<dbReference type="AlphaFoldDB" id="A0A1D2VQV8"/>
<dbReference type="GeneID" id="30965106"/>
<proteinExistence type="predicted"/>
<protein>
    <submittedName>
        <fullName evidence="1">Uncharacterized protein</fullName>
    </submittedName>
</protein>
<organism evidence="1 2">
    <name type="scientific">Ascoidea rubescens DSM 1968</name>
    <dbReference type="NCBI Taxonomy" id="1344418"/>
    <lineage>
        <taxon>Eukaryota</taxon>
        <taxon>Fungi</taxon>
        <taxon>Dikarya</taxon>
        <taxon>Ascomycota</taxon>
        <taxon>Saccharomycotina</taxon>
        <taxon>Saccharomycetes</taxon>
        <taxon>Ascoideaceae</taxon>
        <taxon>Ascoidea</taxon>
    </lineage>
</organism>
<gene>
    <name evidence="1" type="ORF">ASCRUDRAFT_68038</name>
</gene>
<reference evidence="2" key="1">
    <citation type="submission" date="2016-05" db="EMBL/GenBank/DDBJ databases">
        <title>Comparative genomics of biotechnologically important yeasts.</title>
        <authorList>
            <consortium name="DOE Joint Genome Institute"/>
            <person name="Riley R."/>
            <person name="Haridas S."/>
            <person name="Wolfe K.H."/>
            <person name="Lopes M.R."/>
            <person name="Hittinger C.T."/>
            <person name="Goker M."/>
            <person name="Salamov A."/>
            <person name="Wisecaver J."/>
            <person name="Long T.M."/>
            <person name="Aerts A.L."/>
            <person name="Barry K."/>
            <person name="Choi C."/>
            <person name="Clum A."/>
            <person name="Coughlan A.Y."/>
            <person name="Deshpande S."/>
            <person name="Douglass A.P."/>
            <person name="Hanson S.J."/>
            <person name="Klenk H.-P."/>
            <person name="Labutti K."/>
            <person name="Lapidus A."/>
            <person name="Lindquist E."/>
            <person name="Lipzen A."/>
            <person name="Meier-Kolthoff J.P."/>
            <person name="Ohm R.A."/>
            <person name="Otillar R.P."/>
            <person name="Pangilinan J."/>
            <person name="Peng Y."/>
            <person name="Rokas A."/>
            <person name="Rosa C.A."/>
            <person name="Scheuner C."/>
            <person name="Sibirny A.A."/>
            <person name="Slot J.C."/>
            <person name="Stielow J.B."/>
            <person name="Sun H."/>
            <person name="Kurtzman C.P."/>
            <person name="Blackwell M."/>
            <person name="Grigoriev I.V."/>
            <person name="Jeffries T.W."/>
        </authorList>
    </citation>
    <scope>NUCLEOTIDE SEQUENCE [LARGE SCALE GENOMIC DNA]</scope>
    <source>
        <strain evidence="2">DSM 1968</strain>
    </source>
</reference>
<dbReference type="RefSeq" id="XP_020050298.1">
    <property type="nucleotide sequence ID" value="XM_020191470.1"/>
</dbReference>
<evidence type="ECO:0000313" key="1">
    <source>
        <dbReference type="EMBL" id="ODV63991.1"/>
    </source>
</evidence>
<sequence length="126" mass="13712">MSPSKWQQNQTIFQRSSDRHIARIALAAFARLGIELAAQRRFCVHNADTVLNVHSHVCAGQSQRVRAARMVPGLWNAARPTGLSRVALASGDRRGNAPGSSAWDVALMWSRPAQTGPPISVYNPGQ</sequence>
<accession>A0A1D2VQV8</accession>
<keyword evidence="2" id="KW-1185">Reference proteome</keyword>
<dbReference type="InParanoid" id="A0A1D2VQV8"/>
<dbReference type="EMBL" id="KV454475">
    <property type="protein sequence ID" value="ODV63991.1"/>
    <property type="molecule type" value="Genomic_DNA"/>
</dbReference>